<protein>
    <recommendedName>
        <fullName evidence="7">Transmembrane protein 196</fullName>
    </recommendedName>
</protein>
<keyword evidence="3" id="KW-0963">Cytoplasm</keyword>
<dbReference type="WBParaSite" id="maker-unitig_33789-snap-gene-0.2-mRNA-1">
    <property type="protein sequence ID" value="maker-unitig_33789-snap-gene-0.2-mRNA-1"/>
    <property type="gene ID" value="maker-unitig_33789-snap-gene-0.2"/>
</dbReference>
<evidence type="ECO:0000313" key="9">
    <source>
        <dbReference type="Proteomes" id="UP000095280"/>
    </source>
</evidence>
<dbReference type="Pfam" id="PF04103">
    <property type="entry name" value="CD20"/>
    <property type="match status" value="1"/>
</dbReference>
<reference evidence="10" key="1">
    <citation type="submission" date="2016-11" db="UniProtKB">
        <authorList>
            <consortium name="WormBaseParasite"/>
        </authorList>
    </citation>
    <scope>IDENTIFICATION</scope>
</reference>
<evidence type="ECO:0000256" key="2">
    <source>
        <dbReference type="ARBA" id="ARBA00004496"/>
    </source>
</evidence>
<evidence type="ECO:0000256" key="6">
    <source>
        <dbReference type="ARBA" id="ARBA00023136"/>
    </source>
</evidence>
<evidence type="ECO:0000256" key="8">
    <source>
        <dbReference type="SAM" id="Phobius"/>
    </source>
</evidence>
<name>A0A1I8FGE3_9PLAT</name>
<evidence type="ECO:0000256" key="3">
    <source>
        <dbReference type="ARBA" id="ARBA00022490"/>
    </source>
</evidence>
<feature type="transmembrane region" description="Helical" evidence="8">
    <location>
        <begin position="79"/>
        <end position="96"/>
    </location>
</feature>
<evidence type="ECO:0000256" key="4">
    <source>
        <dbReference type="ARBA" id="ARBA00022692"/>
    </source>
</evidence>
<sequence>VSPTPLPSSRVRQQDQEHICLRLPAGLCWCLEMQLYQSVLASVLVLAVIHLILGSLSIMLGTVSTIQAVVWMAHRVSPIWSGGFFFVTGMIGIACVRRQTIYIILCFSAFSVVSLLTAVISIQLLRLGLVNHTTDGHTYQKDTLDQLLLLGALGAAGAECVVCIVSGIISCRLAKLAKCEMAKKREGMFYVEVYGEKDVMVVSRSNGKVEKQLLDTSQL</sequence>
<keyword evidence="9" id="KW-1185">Reference proteome</keyword>
<feature type="transmembrane region" description="Helical" evidence="8">
    <location>
        <begin position="147"/>
        <end position="174"/>
    </location>
</feature>
<dbReference type="InterPro" id="IPR007237">
    <property type="entry name" value="CD20-like"/>
</dbReference>
<accession>A0A1I8FGE3</accession>
<dbReference type="Proteomes" id="UP000095280">
    <property type="component" value="Unplaced"/>
</dbReference>
<proteinExistence type="predicted"/>
<evidence type="ECO:0000313" key="10">
    <source>
        <dbReference type="WBParaSite" id="maker-unitig_33789-snap-gene-0.2-mRNA-1"/>
    </source>
</evidence>
<keyword evidence="5 8" id="KW-1133">Transmembrane helix</keyword>
<feature type="transmembrane region" description="Helical" evidence="8">
    <location>
        <begin position="43"/>
        <end position="73"/>
    </location>
</feature>
<dbReference type="GO" id="GO:0005737">
    <property type="term" value="C:cytoplasm"/>
    <property type="evidence" value="ECO:0007669"/>
    <property type="project" value="UniProtKB-SubCell"/>
</dbReference>
<organism evidence="9 10">
    <name type="scientific">Macrostomum lignano</name>
    <dbReference type="NCBI Taxonomy" id="282301"/>
    <lineage>
        <taxon>Eukaryota</taxon>
        <taxon>Metazoa</taxon>
        <taxon>Spiralia</taxon>
        <taxon>Lophotrochozoa</taxon>
        <taxon>Platyhelminthes</taxon>
        <taxon>Rhabditophora</taxon>
        <taxon>Macrostomorpha</taxon>
        <taxon>Macrostomida</taxon>
        <taxon>Macrostomidae</taxon>
        <taxon>Macrostomum</taxon>
    </lineage>
</organism>
<dbReference type="PANTHER" id="PTHR28681:SF1">
    <property type="entry name" value="TRANSMEMBRANE PROTEIN 196"/>
    <property type="match status" value="1"/>
</dbReference>
<evidence type="ECO:0000256" key="1">
    <source>
        <dbReference type="ARBA" id="ARBA00004141"/>
    </source>
</evidence>
<comment type="subcellular location">
    <subcellularLocation>
        <location evidence="2">Cytoplasm</location>
    </subcellularLocation>
    <subcellularLocation>
        <location evidence="1">Membrane</location>
        <topology evidence="1">Multi-pass membrane protein</topology>
    </subcellularLocation>
</comment>
<dbReference type="AlphaFoldDB" id="A0A1I8FGE3"/>
<dbReference type="InterPro" id="IPR037661">
    <property type="entry name" value="TMEM196"/>
</dbReference>
<dbReference type="PANTHER" id="PTHR28681">
    <property type="entry name" value="TRANSMEMBRANE PROTEIN 196"/>
    <property type="match status" value="1"/>
</dbReference>
<dbReference type="GO" id="GO:0016020">
    <property type="term" value="C:membrane"/>
    <property type="evidence" value="ECO:0007669"/>
    <property type="project" value="UniProtKB-SubCell"/>
</dbReference>
<evidence type="ECO:0000256" key="5">
    <source>
        <dbReference type="ARBA" id="ARBA00022989"/>
    </source>
</evidence>
<keyword evidence="4 8" id="KW-0812">Transmembrane</keyword>
<evidence type="ECO:0000256" key="7">
    <source>
        <dbReference type="ARBA" id="ARBA00044525"/>
    </source>
</evidence>
<keyword evidence="6 8" id="KW-0472">Membrane</keyword>
<feature type="transmembrane region" description="Helical" evidence="8">
    <location>
        <begin position="103"/>
        <end position="127"/>
    </location>
</feature>